<dbReference type="InterPro" id="IPR028098">
    <property type="entry name" value="Glyco_trans_4-like_N"/>
</dbReference>
<dbReference type="PANTHER" id="PTHR45947:SF3">
    <property type="entry name" value="SULFOQUINOVOSYL TRANSFERASE SQD2"/>
    <property type="match status" value="1"/>
</dbReference>
<dbReference type="KEGG" id="fri:FraEuI1c_0639"/>
<evidence type="ECO:0000313" key="6">
    <source>
        <dbReference type="Proteomes" id="UP000002484"/>
    </source>
</evidence>
<keyword evidence="6" id="KW-1185">Reference proteome</keyword>
<dbReference type="PANTHER" id="PTHR45947">
    <property type="entry name" value="SULFOQUINOVOSYL TRANSFERASE SQD2"/>
    <property type="match status" value="1"/>
</dbReference>
<dbReference type="GO" id="GO:1901137">
    <property type="term" value="P:carbohydrate derivative biosynthetic process"/>
    <property type="evidence" value="ECO:0007669"/>
    <property type="project" value="UniProtKB-ARBA"/>
</dbReference>
<evidence type="ECO:0000313" key="5">
    <source>
        <dbReference type="EMBL" id="ADP78717.1"/>
    </source>
</evidence>
<dbReference type="InterPro" id="IPR050194">
    <property type="entry name" value="Glycosyltransferase_grp1"/>
</dbReference>
<proteinExistence type="predicted"/>
<keyword evidence="2 5" id="KW-0808">Transferase</keyword>
<dbReference type="EMBL" id="CP002299">
    <property type="protein sequence ID" value="ADP78717.1"/>
    <property type="molecule type" value="Genomic_DNA"/>
</dbReference>
<dbReference type="AlphaFoldDB" id="E3JCM1"/>
<accession>E3JCM1</accession>
<dbReference type="eggNOG" id="COG0438">
    <property type="taxonomic scope" value="Bacteria"/>
</dbReference>
<name>E3JCM1_PSEI1</name>
<dbReference type="GO" id="GO:0016758">
    <property type="term" value="F:hexosyltransferase activity"/>
    <property type="evidence" value="ECO:0007669"/>
    <property type="project" value="TreeGrafter"/>
</dbReference>
<dbReference type="Pfam" id="PF13579">
    <property type="entry name" value="Glyco_trans_4_4"/>
    <property type="match status" value="1"/>
</dbReference>
<gene>
    <name evidence="5" type="ordered locus">FraEuI1c_0639</name>
</gene>
<protein>
    <submittedName>
        <fullName evidence="5">Glycosyl transferase group 1</fullName>
    </submittedName>
</protein>
<dbReference type="InterPro" id="IPR001296">
    <property type="entry name" value="Glyco_trans_1"/>
</dbReference>
<dbReference type="HOGENOM" id="CLU_009583_2_0_11"/>
<evidence type="ECO:0000256" key="1">
    <source>
        <dbReference type="ARBA" id="ARBA00022676"/>
    </source>
</evidence>
<feature type="domain" description="Glycosyl transferase family 1" evidence="3">
    <location>
        <begin position="221"/>
        <end position="380"/>
    </location>
</feature>
<reference evidence="5 6" key="1">
    <citation type="submission" date="2010-10" db="EMBL/GenBank/DDBJ databases">
        <title>Complete sequence of Frankia sp. EuI1c.</title>
        <authorList>
            <consortium name="US DOE Joint Genome Institute"/>
            <person name="Lucas S."/>
            <person name="Copeland A."/>
            <person name="Lapidus A."/>
            <person name="Cheng J.-F."/>
            <person name="Bruce D."/>
            <person name="Goodwin L."/>
            <person name="Pitluck S."/>
            <person name="Chertkov O."/>
            <person name="Detter J.C."/>
            <person name="Han C."/>
            <person name="Tapia R."/>
            <person name="Land M."/>
            <person name="Hauser L."/>
            <person name="Jeffries C."/>
            <person name="Kyrpides N."/>
            <person name="Ivanova N."/>
            <person name="Mikhailova N."/>
            <person name="Beauchemin N."/>
            <person name="Sen A."/>
            <person name="Sur S.A."/>
            <person name="Gtari M."/>
            <person name="Wall L."/>
            <person name="Tisa L."/>
            <person name="Woyke T."/>
        </authorList>
    </citation>
    <scope>NUCLEOTIDE SEQUENCE [LARGE SCALE GENOMIC DNA]</scope>
    <source>
        <strain evidence="6">DSM 45817 / CECT 9037 / EuI1c</strain>
    </source>
</reference>
<dbReference type="SUPFAM" id="SSF53756">
    <property type="entry name" value="UDP-Glycosyltransferase/glycogen phosphorylase"/>
    <property type="match status" value="1"/>
</dbReference>
<dbReference type="CDD" id="cd03801">
    <property type="entry name" value="GT4_PimA-like"/>
    <property type="match status" value="1"/>
</dbReference>
<dbReference type="Proteomes" id="UP000002484">
    <property type="component" value="Chromosome"/>
</dbReference>
<dbReference type="Gene3D" id="3.40.50.2000">
    <property type="entry name" value="Glycogen Phosphorylase B"/>
    <property type="match status" value="2"/>
</dbReference>
<evidence type="ECO:0000259" key="3">
    <source>
        <dbReference type="Pfam" id="PF00534"/>
    </source>
</evidence>
<evidence type="ECO:0000259" key="4">
    <source>
        <dbReference type="Pfam" id="PF13579"/>
    </source>
</evidence>
<keyword evidence="1" id="KW-0328">Glycosyltransferase</keyword>
<feature type="domain" description="Glycosyltransferase subfamily 4-like N-terminal" evidence="4">
    <location>
        <begin position="23"/>
        <end position="204"/>
    </location>
</feature>
<organism evidence="5 6">
    <name type="scientific">Pseudofrankia inefficax (strain DSM 45817 / CECT 9037 / DDB 130130 / EuI1c)</name>
    <name type="common">Frankia inefficax</name>
    <dbReference type="NCBI Taxonomy" id="298654"/>
    <lineage>
        <taxon>Bacteria</taxon>
        <taxon>Bacillati</taxon>
        <taxon>Actinomycetota</taxon>
        <taxon>Actinomycetes</taxon>
        <taxon>Frankiales</taxon>
        <taxon>Frankiaceae</taxon>
        <taxon>Pseudofrankia</taxon>
    </lineage>
</organism>
<dbReference type="CAZy" id="GT4">
    <property type="family name" value="Glycosyltransferase Family 4"/>
</dbReference>
<dbReference type="InParanoid" id="E3JCM1"/>
<sequence>MTVDGKLLITFLCEQYPPVVWDGAGIYTAVLSAALAALGHEVHVICAQGHRIVDEEVDGVHVHRRPLLRIPLSRVLGKYARHLTGPNYPRDSLALRASLTFSYALYLRQLGLKPDVIETQDGETRALMKVVAPSCPVVVHMHAPTMLTLRLAGPPLSVRGRIADRLDRITADRATMVTSPSQLLVDTVRPYGWLRREDVAIVPNPFDASPWQGVPAVGRTGAVVAAVGRLEPNKGLDVLLDALALVAARGTDAKLILAGSTSGHLDGVPTGRWLERRAQELGVPTVFAGHLSQRELVDVYGQARVVAVPSRFESFSIAAVEGMASGRPVVTTTRTGIAPFLAEWEAGTVVAPEDPTALADALEPYLTDLDLAERIGRNGRAGAARLDPAQIAGDRVAVYRKAVASFGQARAASAR</sequence>
<dbReference type="Pfam" id="PF00534">
    <property type="entry name" value="Glycos_transf_1"/>
    <property type="match status" value="1"/>
</dbReference>
<evidence type="ECO:0000256" key="2">
    <source>
        <dbReference type="ARBA" id="ARBA00022679"/>
    </source>
</evidence>
<dbReference type="STRING" id="298654.FraEuI1c_0639"/>
<dbReference type="RefSeq" id="WP_013421839.1">
    <property type="nucleotide sequence ID" value="NC_014666.1"/>
</dbReference>